<feature type="region of interest" description="Disordered" evidence="1">
    <location>
        <begin position="166"/>
        <end position="220"/>
    </location>
</feature>
<organism evidence="2 3">
    <name type="scientific">Wickerhamomyces ciferrii (strain ATCC 14091 / BCRC 22168 / CBS 111 / JCM 3599 / NBRC 0793 / NRRL Y-1031 F-60-10)</name>
    <name type="common">Yeast</name>
    <name type="synonym">Pichia ciferrii</name>
    <dbReference type="NCBI Taxonomy" id="1206466"/>
    <lineage>
        <taxon>Eukaryota</taxon>
        <taxon>Fungi</taxon>
        <taxon>Dikarya</taxon>
        <taxon>Ascomycota</taxon>
        <taxon>Saccharomycotina</taxon>
        <taxon>Saccharomycetes</taxon>
        <taxon>Phaffomycetales</taxon>
        <taxon>Wickerhamomycetaceae</taxon>
        <taxon>Wickerhamomyces</taxon>
    </lineage>
</organism>
<proteinExistence type="predicted"/>
<gene>
    <name evidence="2" type="ORF">BN7_5248</name>
</gene>
<dbReference type="InParanoid" id="K0KX47"/>
<dbReference type="Proteomes" id="UP000009328">
    <property type="component" value="Unassembled WGS sequence"/>
</dbReference>
<evidence type="ECO:0000313" key="3">
    <source>
        <dbReference type="Proteomes" id="UP000009328"/>
    </source>
</evidence>
<feature type="compositionally biased region" description="Basic and acidic residues" evidence="1">
    <location>
        <begin position="173"/>
        <end position="185"/>
    </location>
</feature>
<reference evidence="2 3" key="1">
    <citation type="journal article" date="2012" name="Eukaryot. Cell">
        <title>Draft genome sequence of Wickerhamomyces ciferrii NRRL Y-1031 F-60-10.</title>
        <authorList>
            <person name="Schneider J."/>
            <person name="Andrea H."/>
            <person name="Blom J."/>
            <person name="Jaenicke S."/>
            <person name="Ruckert C."/>
            <person name="Schorsch C."/>
            <person name="Szczepanowski R."/>
            <person name="Farwick M."/>
            <person name="Goesmann A."/>
            <person name="Puhler A."/>
            <person name="Schaffer S."/>
            <person name="Tauch A."/>
            <person name="Kohler T."/>
            <person name="Brinkrolf K."/>
        </authorList>
    </citation>
    <scope>NUCLEOTIDE SEQUENCE [LARGE SCALE GENOMIC DNA]</scope>
    <source>
        <strain evidence="3">ATCC 14091 / BCRC 22168 / CBS 111 / JCM 3599 / NBRC 0793 / NRRL Y-1031 F-60-10</strain>
    </source>
</reference>
<keyword evidence="3" id="KW-1185">Reference proteome</keyword>
<accession>K0KX47</accession>
<dbReference type="EMBL" id="CAIF01000206">
    <property type="protein sequence ID" value="CCH45663.1"/>
    <property type="molecule type" value="Genomic_DNA"/>
</dbReference>
<evidence type="ECO:0000256" key="1">
    <source>
        <dbReference type="SAM" id="MobiDB-lite"/>
    </source>
</evidence>
<feature type="compositionally biased region" description="Basic and acidic residues" evidence="1">
    <location>
        <begin position="207"/>
        <end position="216"/>
    </location>
</feature>
<comment type="caution">
    <text evidence="2">The sequence shown here is derived from an EMBL/GenBank/DDBJ whole genome shotgun (WGS) entry which is preliminary data.</text>
</comment>
<sequence>MPGNLNTIRSVNTDQTNASNSPISIAVSTTRSLIERGRNWFANSSHLHSGVNRIFDGFRSRRSRNVDHDLEDAEVNQQNSNSSASSLERTISRTDGIIAINNEAINEIRRLQASSEPSNFYSIQELQQLKEDLRERNHEINDVQKQKIGNYEKRINNINQIDDNNGIFGNNNHNDDDQINDDKNGHAVNDNDQIDDDTNGNVEVVDNDIRSNHDDTNGDVEVVDNDIRSNHDDSNGDIEVVDNNNAIKREKISKEMSKAKEVFFEKIKTIDSFVFPYKDKKLGTFRKFASLPRISKRKKEQICSDAANKSLKDVDLASLKLDYTAVKSCLEEIIQKYSKDGEMPSKD</sequence>
<name>K0KX47_WICCF</name>
<evidence type="ECO:0000313" key="2">
    <source>
        <dbReference type="EMBL" id="CCH45663.1"/>
    </source>
</evidence>
<dbReference type="HOGENOM" id="CLU_799744_0_0_1"/>
<dbReference type="AlphaFoldDB" id="K0KX47"/>
<protein>
    <submittedName>
        <fullName evidence="2">Uncharacterized protein</fullName>
    </submittedName>
</protein>